<dbReference type="SMART" id="SM00481">
    <property type="entry name" value="POLIIIAc"/>
    <property type="match status" value="1"/>
</dbReference>
<feature type="domain" description="Polymerase/histidinol phosphatase N-terminal" evidence="1">
    <location>
        <begin position="1"/>
        <end position="53"/>
    </location>
</feature>
<dbReference type="SUPFAM" id="SSF89550">
    <property type="entry name" value="PHP domain-like"/>
    <property type="match status" value="1"/>
</dbReference>
<dbReference type="InterPro" id="IPR003141">
    <property type="entry name" value="Pol/His_phosphatase_N"/>
</dbReference>
<dbReference type="EMBL" id="LJUO01000072">
    <property type="protein sequence ID" value="KPK71079.1"/>
    <property type="molecule type" value="Genomic_DNA"/>
</dbReference>
<proteinExistence type="predicted"/>
<dbReference type="Proteomes" id="UP000051096">
    <property type="component" value="Unassembled WGS sequence"/>
</dbReference>
<name>A0A0S8GDF3_UNCW3</name>
<dbReference type="AlphaFoldDB" id="A0A0S8GDF3"/>
<organism evidence="2 3">
    <name type="scientific">candidate division WOR_3 bacterium SM23_60</name>
    <dbReference type="NCBI Taxonomy" id="1703780"/>
    <lineage>
        <taxon>Bacteria</taxon>
        <taxon>Bacteria division WOR-3</taxon>
    </lineage>
</organism>
<evidence type="ECO:0000259" key="1">
    <source>
        <dbReference type="SMART" id="SM00481"/>
    </source>
</evidence>
<keyword evidence="2" id="KW-0548">Nucleotidyltransferase</keyword>
<keyword evidence="2" id="KW-0808">Transferase</keyword>
<dbReference type="Pfam" id="PF02811">
    <property type="entry name" value="PHP"/>
    <property type="match status" value="1"/>
</dbReference>
<dbReference type="GO" id="GO:0003887">
    <property type="term" value="F:DNA-directed DNA polymerase activity"/>
    <property type="evidence" value="ECO:0007669"/>
    <property type="project" value="UniProtKB-EC"/>
</dbReference>
<feature type="non-terminal residue" evidence="2">
    <location>
        <position position="223"/>
    </location>
</feature>
<protein>
    <submittedName>
        <fullName evidence="2">DNA polymerase III subunit alpha</fullName>
        <ecNumber evidence="2">2.7.7.7</ecNumber>
    </submittedName>
</protein>
<dbReference type="Gene3D" id="3.20.20.140">
    <property type="entry name" value="Metal-dependent hydrolases"/>
    <property type="match status" value="1"/>
</dbReference>
<dbReference type="InterPro" id="IPR004013">
    <property type="entry name" value="PHP_dom"/>
</dbReference>
<sequence length="223" mass="25642">MKIDRLTELTAKYKMPTVAITDHGNMFGAIEFYKSAHRRGVKPIIGMETYIAPRSRKDRTKNLRIPESSFHITLLCKDETGYRNLIKLSSIAFLEGFYYKPRIDKEILGFHRAGLIGLSGCLKGEVPYLLGMGDRNGAKKALLEYQEIFGRDNFYVEIIRLGVKREQAIHKELIDLAKECDAPLVATNDCHYFYPEDYKAHDVLLCIGTKKTLSDRERLRFET</sequence>
<dbReference type="InterPro" id="IPR004805">
    <property type="entry name" value="DnaE2/DnaE/PolC"/>
</dbReference>
<evidence type="ECO:0000313" key="2">
    <source>
        <dbReference type="EMBL" id="KPK71079.1"/>
    </source>
</evidence>
<evidence type="ECO:0000313" key="3">
    <source>
        <dbReference type="Proteomes" id="UP000051096"/>
    </source>
</evidence>
<dbReference type="CDD" id="cd12113">
    <property type="entry name" value="PHP_PolIIIA_DnaE3"/>
    <property type="match status" value="1"/>
</dbReference>
<gene>
    <name evidence="2" type="primary">dnaE</name>
    <name evidence="2" type="ORF">AMJ87_07825</name>
</gene>
<dbReference type="GO" id="GO:0006260">
    <property type="term" value="P:DNA replication"/>
    <property type="evidence" value="ECO:0007669"/>
    <property type="project" value="InterPro"/>
</dbReference>
<dbReference type="InterPro" id="IPR016195">
    <property type="entry name" value="Pol/histidinol_Pase-like"/>
</dbReference>
<dbReference type="EC" id="2.7.7.7" evidence="2"/>
<comment type="caution">
    <text evidence="2">The sequence shown here is derived from an EMBL/GenBank/DDBJ whole genome shotgun (WGS) entry which is preliminary data.</text>
</comment>
<dbReference type="GO" id="GO:0008408">
    <property type="term" value="F:3'-5' exonuclease activity"/>
    <property type="evidence" value="ECO:0007669"/>
    <property type="project" value="InterPro"/>
</dbReference>
<reference evidence="2 3" key="1">
    <citation type="journal article" date="2015" name="Microbiome">
        <title>Genomic resolution of linkages in carbon, nitrogen, and sulfur cycling among widespread estuary sediment bacteria.</title>
        <authorList>
            <person name="Baker B.J."/>
            <person name="Lazar C.S."/>
            <person name="Teske A.P."/>
            <person name="Dick G.J."/>
        </authorList>
    </citation>
    <scope>NUCLEOTIDE SEQUENCE [LARGE SCALE GENOMIC DNA]</scope>
    <source>
        <strain evidence="2">SM23_60</strain>
    </source>
</reference>
<dbReference type="PANTHER" id="PTHR32294:SF0">
    <property type="entry name" value="DNA POLYMERASE III SUBUNIT ALPHA"/>
    <property type="match status" value="1"/>
</dbReference>
<accession>A0A0S8GDF3</accession>
<dbReference type="PANTHER" id="PTHR32294">
    <property type="entry name" value="DNA POLYMERASE III SUBUNIT ALPHA"/>
    <property type="match status" value="1"/>
</dbReference>